<reference evidence="2" key="1">
    <citation type="journal article" date="2022" name="Int. J. Mol. Sci.">
        <title>Draft Genome of Tanacetum Coccineum: Genomic Comparison of Closely Related Tanacetum-Family Plants.</title>
        <authorList>
            <person name="Yamashiro T."/>
            <person name="Shiraishi A."/>
            <person name="Nakayama K."/>
            <person name="Satake H."/>
        </authorList>
    </citation>
    <scope>NUCLEOTIDE SEQUENCE</scope>
</reference>
<sequence>MTSSSSSSTYLIKFHRGGVFLVNVQVISNSLLSCSWFRVKVRFENLKNDEDLAQCVKLGGKNGNVLDIYVSHTVIELHDATSNSQQDVGNVEKNDDSESNLDDDYNIFEVDSESEESDTASVDHLSDGEEEGNDARTRKLDPAPKKMYNANF</sequence>
<gene>
    <name evidence="2" type="ORF">Tco_0878404</name>
</gene>
<accession>A0ABQ5C170</accession>
<dbReference type="Proteomes" id="UP001151760">
    <property type="component" value="Unassembled WGS sequence"/>
</dbReference>
<protein>
    <submittedName>
        <fullName evidence="2">Uncharacterized protein</fullName>
    </submittedName>
</protein>
<reference evidence="2" key="2">
    <citation type="submission" date="2022-01" db="EMBL/GenBank/DDBJ databases">
        <authorList>
            <person name="Yamashiro T."/>
            <person name="Shiraishi A."/>
            <person name="Satake H."/>
            <person name="Nakayama K."/>
        </authorList>
    </citation>
    <scope>NUCLEOTIDE SEQUENCE</scope>
</reference>
<organism evidence="2 3">
    <name type="scientific">Tanacetum coccineum</name>
    <dbReference type="NCBI Taxonomy" id="301880"/>
    <lineage>
        <taxon>Eukaryota</taxon>
        <taxon>Viridiplantae</taxon>
        <taxon>Streptophyta</taxon>
        <taxon>Embryophyta</taxon>
        <taxon>Tracheophyta</taxon>
        <taxon>Spermatophyta</taxon>
        <taxon>Magnoliopsida</taxon>
        <taxon>eudicotyledons</taxon>
        <taxon>Gunneridae</taxon>
        <taxon>Pentapetalae</taxon>
        <taxon>asterids</taxon>
        <taxon>campanulids</taxon>
        <taxon>Asterales</taxon>
        <taxon>Asteraceae</taxon>
        <taxon>Asteroideae</taxon>
        <taxon>Anthemideae</taxon>
        <taxon>Anthemidinae</taxon>
        <taxon>Tanacetum</taxon>
    </lineage>
</organism>
<evidence type="ECO:0000313" key="3">
    <source>
        <dbReference type="Proteomes" id="UP001151760"/>
    </source>
</evidence>
<dbReference type="EMBL" id="BQNB010013739">
    <property type="protein sequence ID" value="GJT19698.1"/>
    <property type="molecule type" value="Genomic_DNA"/>
</dbReference>
<keyword evidence="3" id="KW-1185">Reference proteome</keyword>
<feature type="region of interest" description="Disordered" evidence="1">
    <location>
        <begin position="81"/>
        <end position="152"/>
    </location>
</feature>
<evidence type="ECO:0000313" key="2">
    <source>
        <dbReference type="EMBL" id="GJT19698.1"/>
    </source>
</evidence>
<feature type="compositionally biased region" description="Basic and acidic residues" evidence="1">
    <location>
        <begin position="133"/>
        <end position="144"/>
    </location>
</feature>
<feature type="compositionally biased region" description="Acidic residues" evidence="1">
    <location>
        <begin position="97"/>
        <end position="118"/>
    </location>
</feature>
<proteinExistence type="predicted"/>
<name>A0ABQ5C170_9ASTR</name>
<evidence type="ECO:0000256" key="1">
    <source>
        <dbReference type="SAM" id="MobiDB-lite"/>
    </source>
</evidence>
<comment type="caution">
    <text evidence="2">The sequence shown here is derived from an EMBL/GenBank/DDBJ whole genome shotgun (WGS) entry which is preliminary data.</text>
</comment>